<evidence type="ECO:0000256" key="2">
    <source>
        <dbReference type="SAM" id="Phobius"/>
    </source>
</evidence>
<evidence type="ECO:0000313" key="3">
    <source>
        <dbReference type="EMBL" id="RRT57858.1"/>
    </source>
</evidence>
<accession>A0A426Z1L9</accession>
<keyword evidence="2" id="KW-1133">Transmembrane helix</keyword>
<dbReference type="AlphaFoldDB" id="A0A426Z1L9"/>
<dbReference type="EMBL" id="AMZH03008975">
    <property type="protein sequence ID" value="RRT57858.1"/>
    <property type="molecule type" value="Genomic_DNA"/>
</dbReference>
<comment type="caution">
    <text evidence="3">The sequence shown here is derived from an EMBL/GenBank/DDBJ whole genome shotgun (WGS) entry which is preliminary data.</text>
</comment>
<proteinExistence type="predicted"/>
<protein>
    <submittedName>
        <fullName evidence="3">Uncharacterized protein</fullName>
    </submittedName>
</protein>
<feature type="region of interest" description="Disordered" evidence="1">
    <location>
        <begin position="89"/>
        <end position="110"/>
    </location>
</feature>
<feature type="compositionally biased region" description="Basic and acidic residues" evidence="1">
    <location>
        <begin position="92"/>
        <end position="101"/>
    </location>
</feature>
<dbReference type="Proteomes" id="UP000287651">
    <property type="component" value="Unassembled WGS sequence"/>
</dbReference>
<reference evidence="3 4" key="1">
    <citation type="journal article" date="2014" name="Agronomy (Basel)">
        <title>A Draft Genome Sequence for Ensete ventricosum, the Drought-Tolerant Tree Against Hunger.</title>
        <authorList>
            <person name="Harrison J."/>
            <person name="Moore K.A."/>
            <person name="Paszkiewicz K."/>
            <person name="Jones T."/>
            <person name="Grant M."/>
            <person name="Ambacheew D."/>
            <person name="Muzemil S."/>
            <person name="Studholme D.J."/>
        </authorList>
    </citation>
    <scope>NUCLEOTIDE SEQUENCE [LARGE SCALE GENOMIC DNA]</scope>
</reference>
<keyword evidence="2" id="KW-0812">Transmembrane</keyword>
<evidence type="ECO:0000313" key="4">
    <source>
        <dbReference type="Proteomes" id="UP000287651"/>
    </source>
</evidence>
<feature type="transmembrane region" description="Helical" evidence="2">
    <location>
        <begin position="58"/>
        <end position="78"/>
    </location>
</feature>
<sequence>MRTKQLMQRRADMEPSGVVVPGTQQLYLLLFVPRSLEPPLLHWPSEKQMRPAKVPLEFRPMSLLVGVGAAVVALHLILTVDLTTALEMESPEEWHGGGKEEVENDGSSAT</sequence>
<evidence type="ECO:0000256" key="1">
    <source>
        <dbReference type="SAM" id="MobiDB-lite"/>
    </source>
</evidence>
<name>A0A426Z1L9_ENSVE</name>
<gene>
    <name evidence="3" type="ORF">B296_00031362</name>
</gene>
<keyword evidence="2" id="KW-0472">Membrane</keyword>
<organism evidence="3 4">
    <name type="scientific">Ensete ventricosum</name>
    <name type="common">Abyssinian banana</name>
    <name type="synonym">Musa ensete</name>
    <dbReference type="NCBI Taxonomy" id="4639"/>
    <lineage>
        <taxon>Eukaryota</taxon>
        <taxon>Viridiplantae</taxon>
        <taxon>Streptophyta</taxon>
        <taxon>Embryophyta</taxon>
        <taxon>Tracheophyta</taxon>
        <taxon>Spermatophyta</taxon>
        <taxon>Magnoliopsida</taxon>
        <taxon>Liliopsida</taxon>
        <taxon>Zingiberales</taxon>
        <taxon>Musaceae</taxon>
        <taxon>Ensete</taxon>
    </lineage>
</organism>